<protein>
    <submittedName>
        <fullName evidence="2">Uncharacterized protein</fullName>
    </submittedName>
</protein>
<dbReference type="STRING" id="1777137.AWB76_04788"/>
<gene>
    <name evidence="2" type="ORF">AWB76_04788</name>
</gene>
<dbReference type="Proteomes" id="UP000054624">
    <property type="component" value="Unassembled WGS sequence"/>
</dbReference>
<evidence type="ECO:0000313" key="2">
    <source>
        <dbReference type="EMBL" id="SAK74511.1"/>
    </source>
</evidence>
<proteinExistence type="predicted"/>
<dbReference type="EMBL" id="FCOI02000017">
    <property type="protein sequence ID" value="SAK74511.1"/>
    <property type="molecule type" value="Genomic_DNA"/>
</dbReference>
<evidence type="ECO:0000313" key="3">
    <source>
        <dbReference type="Proteomes" id="UP000054624"/>
    </source>
</evidence>
<sequence>MRTVDDIERDVEDEPKWDPNIAPSDIGVATKDGAVTLSGFRTRRRCLTGRERSSFDYVLGRSVAIRVS</sequence>
<evidence type="ECO:0000256" key="1">
    <source>
        <dbReference type="SAM" id="MobiDB-lite"/>
    </source>
</evidence>
<dbReference type="AlphaFoldDB" id="A0A158BWY4"/>
<accession>A0A158BWY4</accession>
<name>A0A158BWY4_9BURK</name>
<feature type="region of interest" description="Disordered" evidence="1">
    <location>
        <begin position="1"/>
        <end position="25"/>
    </location>
</feature>
<keyword evidence="3" id="KW-1185">Reference proteome</keyword>
<reference evidence="3" key="1">
    <citation type="submission" date="2016-01" db="EMBL/GenBank/DDBJ databases">
        <authorList>
            <person name="Peeters Charlotte."/>
        </authorList>
    </citation>
    <scope>NUCLEOTIDE SEQUENCE [LARGE SCALE GENOMIC DNA]</scope>
</reference>
<organism evidence="2 3">
    <name type="scientific">Caballeronia temeraria</name>
    <dbReference type="NCBI Taxonomy" id="1777137"/>
    <lineage>
        <taxon>Bacteria</taxon>
        <taxon>Pseudomonadati</taxon>
        <taxon>Pseudomonadota</taxon>
        <taxon>Betaproteobacteria</taxon>
        <taxon>Burkholderiales</taxon>
        <taxon>Burkholderiaceae</taxon>
        <taxon>Caballeronia</taxon>
    </lineage>
</organism>